<proteinExistence type="inferred from homology"/>
<feature type="domain" description="TonB-dependent receptor-like beta-barrel" evidence="12">
    <location>
        <begin position="236"/>
        <end position="665"/>
    </location>
</feature>
<dbReference type="Gene3D" id="2.170.130.10">
    <property type="entry name" value="TonB-dependent receptor, plug domain"/>
    <property type="match status" value="1"/>
</dbReference>
<dbReference type="Pfam" id="PF00593">
    <property type="entry name" value="TonB_dep_Rec_b-barrel"/>
    <property type="match status" value="1"/>
</dbReference>
<dbReference type="InterPro" id="IPR011276">
    <property type="entry name" value="TonB_haem/Hb_rcpt"/>
</dbReference>
<keyword evidence="8 9" id="KW-0998">Cell outer membrane</keyword>
<dbReference type="Proteomes" id="UP000273675">
    <property type="component" value="Unassembled WGS sequence"/>
</dbReference>
<evidence type="ECO:0000313" key="14">
    <source>
        <dbReference type="EMBL" id="RKR04044.1"/>
    </source>
</evidence>
<organism evidence="14 15">
    <name type="scientific">Maricaulis maris</name>
    <dbReference type="NCBI Taxonomy" id="74318"/>
    <lineage>
        <taxon>Bacteria</taxon>
        <taxon>Pseudomonadati</taxon>
        <taxon>Pseudomonadota</taxon>
        <taxon>Alphaproteobacteria</taxon>
        <taxon>Maricaulales</taxon>
        <taxon>Maricaulaceae</taxon>
        <taxon>Maricaulis</taxon>
    </lineage>
</organism>
<sequence length="694" mass="73811">MKRVFLASTALFALAAPAFAQADEAETAEDVIIVETTYTKLDRFVYPGATATVDAEALDLSRPSDLDDLLRQLPGVDVSGGPRRTGQTVSLRGQGRENTTLLLDGARQNFGSAHDGVFFVDPAMLVGVEAVRGPASALFGSGASGGVIAFRTASAHDLLGNGENWGYGLGAGYRSVDEETRSSVSLYGRTGAFDALASISSRSSGDIALGSGNDLPADDDSVSGLLKFGADLADGIRAELSWQTFDGSATEPNNAQGAAAVGSLNALVNKDITSDAITLNATIAPSTISWLDLDVTVYRNETGVDETETVSGRELRRDLETSGIRLDQRFDFTLGAYDAGLTVGGEYYEDSQDGYDSAEAGGVRGGAPDADSQFTAGWVQLELDGPAPFGLPGRVILLPGVRQDSFETSTPTTTTVSSDATSSRFAATYAPIDSFNVFVSWGEAFRAPSINELYLDGTHFSLPHIILGPPTFITNEFIANPDLLPEETETLEIGLRVDLSDRINVDRLDVSASWYQTDAENLIDLFVDFAFDPTCFAPPFFGPCSAGTTQSRNVGAAELEGYEIQLGLAEGPFSLDASLTGIDGKDVATGDPLGSLAPTRLFLDGRWRFEDTRLTLGGRIEAAGEYDEPLAVSEHRPGYVVADAYARWQPIADSGLRINAGVENLFDHDYDRVFAGVSEPGRSVRVDVSWSQNF</sequence>
<keyword evidence="3 9" id="KW-0813">Transport</keyword>
<dbReference type="GO" id="GO:0015344">
    <property type="term" value="F:siderophore uptake transmembrane transporter activity"/>
    <property type="evidence" value="ECO:0007669"/>
    <property type="project" value="TreeGrafter"/>
</dbReference>
<dbReference type="InterPro" id="IPR036942">
    <property type="entry name" value="Beta-barrel_TonB_sf"/>
</dbReference>
<keyword evidence="5 9" id="KW-0812">Transmembrane</keyword>
<comment type="subcellular location">
    <subcellularLocation>
        <location evidence="1 9">Cell outer membrane</location>
        <topology evidence="1 9">Multi-pass membrane protein</topology>
    </subcellularLocation>
</comment>
<keyword evidence="11" id="KW-0732">Signal</keyword>
<keyword evidence="14" id="KW-0675">Receptor</keyword>
<evidence type="ECO:0000256" key="2">
    <source>
        <dbReference type="ARBA" id="ARBA00009810"/>
    </source>
</evidence>
<dbReference type="OrthoDB" id="9796221at2"/>
<evidence type="ECO:0000256" key="7">
    <source>
        <dbReference type="ARBA" id="ARBA00023136"/>
    </source>
</evidence>
<evidence type="ECO:0000313" key="15">
    <source>
        <dbReference type="Proteomes" id="UP000273675"/>
    </source>
</evidence>
<comment type="caution">
    <text evidence="14">The sequence shown here is derived from an EMBL/GenBank/DDBJ whole genome shotgun (WGS) entry which is preliminary data.</text>
</comment>
<dbReference type="SUPFAM" id="SSF56935">
    <property type="entry name" value="Porins"/>
    <property type="match status" value="1"/>
</dbReference>
<dbReference type="InterPro" id="IPR000531">
    <property type="entry name" value="Beta-barrel_TonB"/>
</dbReference>
<gene>
    <name evidence="14" type="ORF">C7435_0487</name>
</gene>
<dbReference type="InterPro" id="IPR039426">
    <property type="entry name" value="TonB-dep_rcpt-like"/>
</dbReference>
<evidence type="ECO:0000256" key="5">
    <source>
        <dbReference type="ARBA" id="ARBA00022692"/>
    </source>
</evidence>
<evidence type="ECO:0000259" key="13">
    <source>
        <dbReference type="Pfam" id="PF07715"/>
    </source>
</evidence>
<dbReference type="GO" id="GO:0009279">
    <property type="term" value="C:cell outer membrane"/>
    <property type="evidence" value="ECO:0007669"/>
    <property type="project" value="UniProtKB-SubCell"/>
</dbReference>
<name>A0A495DMA2_9PROT</name>
<evidence type="ECO:0000256" key="10">
    <source>
        <dbReference type="RuleBase" id="RU003357"/>
    </source>
</evidence>
<dbReference type="InterPro" id="IPR012910">
    <property type="entry name" value="Plug_dom"/>
</dbReference>
<keyword evidence="7 9" id="KW-0472">Membrane</keyword>
<dbReference type="RefSeq" id="WP_121209881.1">
    <property type="nucleotide sequence ID" value="NZ_RBIM01000001.1"/>
</dbReference>
<dbReference type="GO" id="GO:0015232">
    <property type="term" value="F:heme transmembrane transporter activity"/>
    <property type="evidence" value="ECO:0007669"/>
    <property type="project" value="InterPro"/>
</dbReference>
<feature type="domain" description="TonB-dependent receptor plug" evidence="13">
    <location>
        <begin position="47"/>
        <end position="147"/>
    </location>
</feature>
<dbReference type="PANTHER" id="PTHR30069:SF41">
    <property type="entry name" value="HEME_HEMOPEXIN UTILIZATION PROTEIN C"/>
    <property type="match status" value="1"/>
</dbReference>
<evidence type="ECO:0000256" key="6">
    <source>
        <dbReference type="ARBA" id="ARBA00023077"/>
    </source>
</evidence>
<dbReference type="PROSITE" id="PS52016">
    <property type="entry name" value="TONB_DEPENDENT_REC_3"/>
    <property type="match status" value="1"/>
</dbReference>
<feature type="chain" id="PRO_5019752233" evidence="11">
    <location>
        <begin position="23"/>
        <end position="694"/>
    </location>
</feature>
<evidence type="ECO:0000256" key="11">
    <source>
        <dbReference type="SAM" id="SignalP"/>
    </source>
</evidence>
<dbReference type="GO" id="GO:0044718">
    <property type="term" value="P:siderophore transmembrane transport"/>
    <property type="evidence" value="ECO:0007669"/>
    <property type="project" value="TreeGrafter"/>
</dbReference>
<dbReference type="PANTHER" id="PTHR30069">
    <property type="entry name" value="TONB-DEPENDENT OUTER MEMBRANE RECEPTOR"/>
    <property type="match status" value="1"/>
</dbReference>
<dbReference type="Gene3D" id="2.40.170.20">
    <property type="entry name" value="TonB-dependent receptor, beta-barrel domain"/>
    <property type="match status" value="1"/>
</dbReference>
<dbReference type="EMBL" id="RBIM01000001">
    <property type="protein sequence ID" value="RKR04044.1"/>
    <property type="molecule type" value="Genomic_DNA"/>
</dbReference>
<reference evidence="14 15" key="1">
    <citation type="submission" date="2018-10" db="EMBL/GenBank/DDBJ databases">
        <title>Genomic Encyclopedia of Type Strains, Phase IV (KMG-IV): sequencing the most valuable type-strain genomes for metagenomic binning, comparative biology and taxonomic classification.</title>
        <authorList>
            <person name="Goeker M."/>
        </authorList>
    </citation>
    <scope>NUCLEOTIDE SEQUENCE [LARGE SCALE GENOMIC DNA]</scope>
    <source>
        <strain evidence="14 15">DSM 4734</strain>
    </source>
</reference>
<keyword evidence="4 9" id="KW-1134">Transmembrane beta strand</keyword>
<dbReference type="Pfam" id="PF07715">
    <property type="entry name" value="Plug"/>
    <property type="match status" value="1"/>
</dbReference>
<evidence type="ECO:0000256" key="3">
    <source>
        <dbReference type="ARBA" id="ARBA00022448"/>
    </source>
</evidence>
<keyword evidence="6 10" id="KW-0798">TonB box</keyword>
<evidence type="ECO:0000256" key="4">
    <source>
        <dbReference type="ARBA" id="ARBA00022452"/>
    </source>
</evidence>
<evidence type="ECO:0000256" key="8">
    <source>
        <dbReference type="ARBA" id="ARBA00023237"/>
    </source>
</evidence>
<dbReference type="AlphaFoldDB" id="A0A495DMA2"/>
<protein>
    <submittedName>
        <fullName evidence="14">Hemoglobin/transferrin/lactoferrin receptor protein</fullName>
    </submittedName>
</protein>
<evidence type="ECO:0000259" key="12">
    <source>
        <dbReference type="Pfam" id="PF00593"/>
    </source>
</evidence>
<comment type="similarity">
    <text evidence="2 9 10">Belongs to the TonB-dependent receptor family.</text>
</comment>
<dbReference type="CDD" id="cd01347">
    <property type="entry name" value="ligand_gated_channel"/>
    <property type="match status" value="1"/>
</dbReference>
<feature type="signal peptide" evidence="11">
    <location>
        <begin position="1"/>
        <end position="22"/>
    </location>
</feature>
<dbReference type="NCBIfam" id="TIGR01785">
    <property type="entry name" value="TonB-hemin"/>
    <property type="match status" value="1"/>
</dbReference>
<evidence type="ECO:0000256" key="9">
    <source>
        <dbReference type="PROSITE-ProRule" id="PRU01360"/>
    </source>
</evidence>
<accession>A0A495DMA2</accession>
<dbReference type="InterPro" id="IPR037066">
    <property type="entry name" value="Plug_dom_sf"/>
</dbReference>
<evidence type="ECO:0000256" key="1">
    <source>
        <dbReference type="ARBA" id="ARBA00004571"/>
    </source>
</evidence>